<keyword evidence="3" id="KW-1185">Reference proteome</keyword>
<reference evidence="4" key="2">
    <citation type="submission" date="2025-04" db="UniProtKB">
        <authorList>
            <consortium name="RefSeq"/>
        </authorList>
    </citation>
    <scope>IDENTIFICATION</scope>
</reference>
<evidence type="ECO:0000313" key="3">
    <source>
        <dbReference type="Proteomes" id="UP000053268"/>
    </source>
</evidence>
<organism evidence="2 3">
    <name type="scientific">Papilio xuthus</name>
    <name type="common">Asian swallowtail butterfly</name>
    <dbReference type="NCBI Taxonomy" id="66420"/>
    <lineage>
        <taxon>Eukaryota</taxon>
        <taxon>Metazoa</taxon>
        <taxon>Ecdysozoa</taxon>
        <taxon>Arthropoda</taxon>
        <taxon>Hexapoda</taxon>
        <taxon>Insecta</taxon>
        <taxon>Pterygota</taxon>
        <taxon>Neoptera</taxon>
        <taxon>Endopterygota</taxon>
        <taxon>Lepidoptera</taxon>
        <taxon>Glossata</taxon>
        <taxon>Ditrysia</taxon>
        <taxon>Papilionoidea</taxon>
        <taxon>Papilionidae</taxon>
        <taxon>Papilioninae</taxon>
        <taxon>Papilio</taxon>
    </lineage>
</organism>
<evidence type="ECO:0000256" key="1">
    <source>
        <dbReference type="SAM" id="MobiDB-lite"/>
    </source>
</evidence>
<dbReference type="EMBL" id="KQ459594">
    <property type="protein sequence ID" value="KPI96073.1"/>
    <property type="molecule type" value="Genomic_DNA"/>
</dbReference>
<evidence type="ECO:0000313" key="4">
    <source>
        <dbReference type="RefSeq" id="XP_013179423.1"/>
    </source>
</evidence>
<dbReference type="Proteomes" id="UP000694872">
    <property type="component" value="Unplaced"/>
</dbReference>
<feature type="region of interest" description="Disordered" evidence="1">
    <location>
        <begin position="81"/>
        <end position="100"/>
    </location>
</feature>
<dbReference type="KEGG" id="pxu:106126352"/>
<protein>
    <submittedName>
        <fullName evidence="4">Uncharacterized protein LOC106126352</fullName>
    </submittedName>
</protein>
<dbReference type="RefSeq" id="XP_013179423.1">
    <property type="nucleotide sequence ID" value="XM_013323969.1"/>
</dbReference>
<proteinExistence type="predicted"/>
<dbReference type="GeneID" id="106126352"/>
<dbReference type="Proteomes" id="UP000053268">
    <property type="component" value="Unassembled WGS sequence"/>
</dbReference>
<dbReference type="OrthoDB" id="9974792at2759"/>
<reference evidence="2 3" key="1">
    <citation type="journal article" date="2015" name="Nat. Commun.">
        <title>Outbred genome sequencing and CRISPR/Cas9 gene editing in butterflies.</title>
        <authorList>
            <person name="Li X."/>
            <person name="Fan D."/>
            <person name="Zhang W."/>
            <person name="Liu G."/>
            <person name="Zhang L."/>
            <person name="Zhao L."/>
            <person name="Fang X."/>
            <person name="Chen L."/>
            <person name="Dong Y."/>
            <person name="Chen Y."/>
            <person name="Ding Y."/>
            <person name="Zhao R."/>
            <person name="Feng M."/>
            <person name="Zhu Y."/>
            <person name="Feng Y."/>
            <person name="Jiang X."/>
            <person name="Zhu D."/>
            <person name="Xiang H."/>
            <person name="Feng X."/>
            <person name="Li S."/>
            <person name="Wang J."/>
            <person name="Zhang G."/>
            <person name="Kronforst M.R."/>
            <person name="Wang W."/>
        </authorList>
    </citation>
    <scope>NUCLEOTIDE SEQUENCE [LARGE SCALE GENOMIC DNA]</scope>
    <source>
        <strain evidence="2">Ya'a_city_454_Px</strain>
        <tissue evidence="2">Whole body</tissue>
    </source>
</reference>
<dbReference type="AlphaFoldDB" id="A0A194PSY1"/>
<gene>
    <name evidence="4" type="primary">LOC106126352</name>
    <name evidence="2" type="ORF">RR46_06807</name>
</gene>
<evidence type="ECO:0000313" key="2">
    <source>
        <dbReference type="EMBL" id="KPI96073.1"/>
    </source>
</evidence>
<name>A0A194PSY1_PAPXU</name>
<sequence>MSTNEEKARISKLLQDLEVPEDRLPERCRPLVKDFHEKFAEEDTEEQSSTEIEEYVNPYIPDRALLDENERKLRELLGEEKRTAKVPSEDVSNAVDPKRPWRTNSCKEKLLRIESDLKKLKSAEKIGTICPVDDESKVNLSQGDVKALEPTGVQ</sequence>
<accession>A0A194PSY1</accession>